<protein>
    <submittedName>
        <fullName evidence="1">Uncharacterized protein</fullName>
    </submittedName>
</protein>
<proteinExistence type="predicted"/>
<reference evidence="1 2" key="1">
    <citation type="journal article" date="2019" name="Int. J. Syst. Evol. Microbiol.">
        <title>The Global Catalogue of Microorganisms (GCM) 10K type strain sequencing project: providing services to taxonomists for standard genome sequencing and annotation.</title>
        <authorList>
            <consortium name="The Broad Institute Genomics Platform"/>
            <consortium name="The Broad Institute Genome Sequencing Center for Infectious Disease"/>
            <person name="Wu L."/>
            <person name="Ma J."/>
        </authorList>
    </citation>
    <scope>NUCLEOTIDE SEQUENCE [LARGE SCALE GENOMIC DNA]</scope>
    <source>
        <strain evidence="1 2">JCM 14718</strain>
    </source>
</reference>
<accession>A0ABN2I6T9</accession>
<name>A0ABN2I6T9_9ACTN</name>
<gene>
    <name evidence="1" type="ORF">GCM10009765_56400</name>
</gene>
<dbReference type="EMBL" id="BAAANY010000022">
    <property type="protein sequence ID" value="GAA1699670.1"/>
    <property type="molecule type" value="Genomic_DNA"/>
</dbReference>
<evidence type="ECO:0000313" key="1">
    <source>
        <dbReference type="EMBL" id="GAA1699670.1"/>
    </source>
</evidence>
<dbReference type="Proteomes" id="UP001500618">
    <property type="component" value="Unassembled WGS sequence"/>
</dbReference>
<dbReference type="RefSeq" id="WP_344313397.1">
    <property type="nucleotide sequence ID" value="NZ_BAAANY010000022.1"/>
</dbReference>
<organism evidence="1 2">
    <name type="scientific">Fodinicola feengrottensis</name>
    <dbReference type="NCBI Taxonomy" id="435914"/>
    <lineage>
        <taxon>Bacteria</taxon>
        <taxon>Bacillati</taxon>
        <taxon>Actinomycetota</taxon>
        <taxon>Actinomycetes</taxon>
        <taxon>Mycobacteriales</taxon>
        <taxon>Fodinicola</taxon>
    </lineage>
</organism>
<keyword evidence="2" id="KW-1185">Reference proteome</keyword>
<sequence>MQLGGSRSWRIAIDEWNESLLLPLWIRAAERINVPPGGIVPGPLDFDLLPAASVHDRSTLVEGWHTWWHAVAGAADSAPLESYGPPDFAGLAGSPALAAITRARWEEAHRWHRRRKRHGIAELRPSETNLEVVASVEREIGHPAAPFEVEFVILPVLDDEIRRVRDLRFLVPERVYTSARWPQWLHGLVRSVA</sequence>
<comment type="caution">
    <text evidence="1">The sequence shown here is derived from an EMBL/GenBank/DDBJ whole genome shotgun (WGS) entry which is preliminary data.</text>
</comment>
<evidence type="ECO:0000313" key="2">
    <source>
        <dbReference type="Proteomes" id="UP001500618"/>
    </source>
</evidence>